<dbReference type="GO" id="GO:0030288">
    <property type="term" value="C:outer membrane-bounded periplasmic space"/>
    <property type="evidence" value="ECO:0007669"/>
    <property type="project" value="TreeGrafter"/>
</dbReference>
<dbReference type="STRING" id="54915.ADS79_26245"/>
<dbReference type="SUPFAM" id="SSF53850">
    <property type="entry name" value="Periplasmic binding protein-like II"/>
    <property type="match status" value="1"/>
</dbReference>
<comment type="caution">
    <text evidence="7">The sequence shown here is derived from an EMBL/GenBank/DDBJ whole genome shotgun (WGS) entry which is preliminary data.</text>
</comment>
<dbReference type="InterPro" id="IPR001638">
    <property type="entry name" value="Solute-binding_3/MltF_N"/>
</dbReference>
<reference evidence="8" key="1">
    <citation type="submission" date="2015-07" db="EMBL/GenBank/DDBJ databases">
        <title>Genome sequencing project for genomic taxonomy and phylogenomics of Bacillus-like bacteria.</title>
        <authorList>
            <person name="Liu B."/>
            <person name="Wang J."/>
            <person name="Zhu Y."/>
            <person name="Liu G."/>
            <person name="Chen Q."/>
            <person name="Chen Z."/>
            <person name="Lan J."/>
            <person name="Che J."/>
            <person name="Ge C."/>
            <person name="Shi H."/>
            <person name="Pan Z."/>
            <person name="Liu X."/>
        </authorList>
    </citation>
    <scope>NUCLEOTIDE SEQUENCE [LARGE SCALE GENOMIC DNA]</scope>
    <source>
        <strain evidence="8">DSM 9887</strain>
    </source>
</reference>
<dbReference type="PATRIC" id="fig|54915.3.peg.4419"/>
<dbReference type="PANTHER" id="PTHR30085:SF6">
    <property type="entry name" value="ABC TRANSPORTER GLUTAMINE-BINDING PROTEIN GLNH"/>
    <property type="match status" value="1"/>
</dbReference>
<feature type="chain" id="PRO_5038747745" evidence="4">
    <location>
        <begin position="23"/>
        <end position="273"/>
    </location>
</feature>
<evidence type="ECO:0000313" key="9">
    <source>
        <dbReference type="Proteomes" id="UP000319578"/>
    </source>
</evidence>
<reference evidence="7" key="2">
    <citation type="submission" date="2015-07" db="EMBL/GenBank/DDBJ databases">
        <title>MeaNS - Measles Nucleotide Surveillance Program.</title>
        <authorList>
            <person name="Tran T."/>
            <person name="Druce J."/>
        </authorList>
    </citation>
    <scope>NUCLEOTIDE SEQUENCE</scope>
    <source>
        <strain evidence="7">DSM 9887</strain>
    </source>
</reference>
<name>A0A0K9YL32_9BACL</name>
<keyword evidence="2" id="KW-0813">Transport</keyword>
<dbReference type="Proteomes" id="UP000036834">
    <property type="component" value="Unassembled WGS sequence"/>
</dbReference>
<keyword evidence="9" id="KW-1185">Reference proteome</keyword>
<dbReference type="InterPro" id="IPR051455">
    <property type="entry name" value="Bact_solute-bind_prot3"/>
</dbReference>
<keyword evidence="3 4" id="KW-0732">Signal</keyword>
<dbReference type="EMBL" id="LGIQ01000011">
    <property type="protein sequence ID" value="KNB69399.1"/>
    <property type="molecule type" value="Genomic_DNA"/>
</dbReference>
<evidence type="ECO:0000256" key="3">
    <source>
        <dbReference type="ARBA" id="ARBA00022729"/>
    </source>
</evidence>
<dbReference type="OrthoDB" id="8613538at2"/>
<dbReference type="PANTHER" id="PTHR30085">
    <property type="entry name" value="AMINO ACID ABC TRANSPORTER PERMEASE"/>
    <property type="match status" value="1"/>
</dbReference>
<dbReference type="PROSITE" id="PS51257">
    <property type="entry name" value="PROKAR_LIPOPROTEIN"/>
    <property type="match status" value="1"/>
</dbReference>
<dbReference type="EMBL" id="BJON01000018">
    <property type="protein sequence ID" value="GED70824.1"/>
    <property type="molecule type" value="Genomic_DNA"/>
</dbReference>
<dbReference type="Pfam" id="PF00497">
    <property type="entry name" value="SBP_bac_3"/>
    <property type="match status" value="1"/>
</dbReference>
<dbReference type="Proteomes" id="UP000319578">
    <property type="component" value="Unassembled WGS sequence"/>
</dbReference>
<feature type="domain" description="Solute-binding protein family 3/N-terminal" evidence="5">
    <location>
        <begin position="47"/>
        <end position="266"/>
    </location>
</feature>
<evidence type="ECO:0000256" key="2">
    <source>
        <dbReference type="ARBA" id="ARBA00022448"/>
    </source>
</evidence>
<protein>
    <submittedName>
        <fullName evidence="6">Amino acid ABC transporter substrate-binding protein</fullName>
    </submittedName>
</protein>
<dbReference type="RefSeq" id="WP_049741406.1">
    <property type="nucleotide sequence ID" value="NZ_BJON01000018.1"/>
</dbReference>
<evidence type="ECO:0000313" key="8">
    <source>
        <dbReference type="Proteomes" id="UP000036834"/>
    </source>
</evidence>
<sequence>MFRKKKSALLTLMMSLVLLVTACSSETGSSPAQNTQSRLDKIIASKKIRIATYADSPGWSVLNASGEYEGFDPDVSRKLAESLGAEIEFVTTDGVNRIPLLESDKVDVAISVFTPTNERAKSINFTIPYSAAGLVPMYPKNKPISSWDGVKGKKVSVSKGSTGDIALSKYYPEAQLVRFDSTADAFLALKTGKVDVFVEEDGIILDLLKKNQEFESLPGQPFQSSYIAMGVKKGDQEWLNYLNHFIRNLNYSGEGAELYKNRFGVDAPKLLTY</sequence>
<evidence type="ECO:0000259" key="5">
    <source>
        <dbReference type="SMART" id="SM00062"/>
    </source>
</evidence>
<proteinExistence type="inferred from homology"/>
<dbReference type="Gene3D" id="3.40.190.10">
    <property type="entry name" value="Periplasmic binding protein-like II"/>
    <property type="match status" value="2"/>
</dbReference>
<dbReference type="SMART" id="SM00062">
    <property type="entry name" value="PBPb"/>
    <property type="match status" value="1"/>
</dbReference>
<evidence type="ECO:0000256" key="4">
    <source>
        <dbReference type="SAM" id="SignalP"/>
    </source>
</evidence>
<comment type="similarity">
    <text evidence="1">Belongs to the bacterial solute-binding protein 3 family.</text>
</comment>
<dbReference type="GO" id="GO:0006865">
    <property type="term" value="P:amino acid transport"/>
    <property type="evidence" value="ECO:0007669"/>
    <property type="project" value="TreeGrafter"/>
</dbReference>
<accession>A0A0K9YL32</accession>
<dbReference type="GO" id="GO:0005576">
    <property type="term" value="C:extracellular region"/>
    <property type="evidence" value="ECO:0007669"/>
    <property type="project" value="TreeGrafter"/>
</dbReference>
<dbReference type="AlphaFoldDB" id="A0A0K9YL32"/>
<gene>
    <name evidence="7" type="ORF">ADS79_26245</name>
    <name evidence="6" type="ORF">BRE01_45260</name>
</gene>
<evidence type="ECO:0000313" key="7">
    <source>
        <dbReference type="EMBL" id="KNB69399.1"/>
    </source>
</evidence>
<evidence type="ECO:0000313" key="6">
    <source>
        <dbReference type="EMBL" id="GED70824.1"/>
    </source>
</evidence>
<feature type="signal peptide" evidence="4">
    <location>
        <begin position="1"/>
        <end position="22"/>
    </location>
</feature>
<reference evidence="6 9" key="3">
    <citation type="submission" date="2019-06" db="EMBL/GenBank/DDBJ databases">
        <title>Whole genome shotgun sequence of Brevibacillus reuszeri NBRC 15719.</title>
        <authorList>
            <person name="Hosoyama A."/>
            <person name="Uohara A."/>
            <person name="Ohji S."/>
            <person name="Ichikawa N."/>
        </authorList>
    </citation>
    <scope>NUCLEOTIDE SEQUENCE [LARGE SCALE GENOMIC DNA]</scope>
    <source>
        <strain evidence="6 9">NBRC 15719</strain>
    </source>
</reference>
<evidence type="ECO:0000256" key="1">
    <source>
        <dbReference type="ARBA" id="ARBA00010333"/>
    </source>
</evidence>
<organism evidence="7 8">
    <name type="scientific">Brevibacillus reuszeri</name>
    <dbReference type="NCBI Taxonomy" id="54915"/>
    <lineage>
        <taxon>Bacteria</taxon>
        <taxon>Bacillati</taxon>
        <taxon>Bacillota</taxon>
        <taxon>Bacilli</taxon>
        <taxon>Bacillales</taxon>
        <taxon>Paenibacillaceae</taxon>
        <taxon>Brevibacillus</taxon>
    </lineage>
</organism>